<dbReference type="EC" id="2.4.1.-" evidence="12"/>
<comment type="similarity">
    <text evidence="3 12">Belongs to the glycosyltransferase 10 family.</text>
</comment>
<dbReference type="SUPFAM" id="SSF53756">
    <property type="entry name" value="UDP-Glycosyltransferase/glycogen phosphorylase"/>
    <property type="match status" value="1"/>
</dbReference>
<evidence type="ECO:0000256" key="12">
    <source>
        <dbReference type="RuleBase" id="RU003832"/>
    </source>
</evidence>
<evidence type="ECO:0000313" key="15">
    <source>
        <dbReference type="EMBL" id="CAI5441805.1"/>
    </source>
</evidence>
<gene>
    <name evidence="15" type="ORF">CAMP_LOCUS4442</name>
</gene>
<comment type="subcellular location">
    <subcellularLocation>
        <location evidence="1 12">Golgi apparatus</location>
        <location evidence="1 12">Golgi stack membrane</location>
        <topology evidence="1 12">Single-pass type II membrane protein</topology>
    </subcellularLocation>
</comment>
<evidence type="ECO:0000256" key="8">
    <source>
        <dbReference type="ARBA" id="ARBA00022989"/>
    </source>
</evidence>
<evidence type="ECO:0000259" key="14">
    <source>
        <dbReference type="Pfam" id="PF17039"/>
    </source>
</evidence>
<comment type="pathway">
    <text evidence="2">Protein modification; protein glycosylation.</text>
</comment>
<evidence type="ECO:0000256" key="10">
    <source>
        <dbReference type="ARBA" id="ARBA00023136"/>
    </source>
</evidence>
<feature type="domain" description="Fucosyltransferase N-terminal" evidence="14">
    <location>
        <begin position="122"/>
        <end position="215"/>
    </location>
</feature>
<feature type="transmembrane region" description="Helical" evidence="12">
    <location>
        <begin position="27"/>
        <end position="46"/>
    </location>
</feature>
<evidence type="ECO:0000256" key="3">
    <source>
        <dbReference type="ARBA" id="ARBA00008919"/>
    </source>
</evidence>
<keyword evidence="10 12" id="KW-0472">Membrane</keyword>
<keyword evidence="5 12" id="KW-0808">Transferase</keyword>
<protein>
    <recommendedName>
        <fullName evidence="12">Fucosyltransferase</fullName>
        <ecNumber evidence="12">2.4.1.-</ecNumber>
    </recommendedName>
</protein>
<comment type="caution">
    <text evidence="15">The sequence shown here is derived from an EMBL/GenBank/DDBJ whole genome shotgun (WGS) entry which is preliminary data.</text>
</comment>
<proteinExistence type="inferred from homology"/>
<name>A0A9P1MYW4_9PELO</name>
<keyword evidence="16" id="KW-1185">Reference proteome</keyword>
<dbReference type="PANTHER" id="PTHR48438">
    <property type="entry name" value="ALPHA-(1,3)-FUCOSYLTRANSFERASE C-RELATED"/>
    <property type="match status" value="1"/>
</dbReference>
<keyword evidence="7" id="KW-0735">Signal-anchor</keyword>
<feature type="domain" description="Fucosyltransferase C-terminal" evidence="13">
    <location>
        <begin position="237"/>
        <end position="415"/>
    </location>
</feature>
<evidence type="ECO:0000256" key="2">
    <source>
        <dbReference type="ARBA" id="ARBA00004922"/>
    </source>
</evidence>
<evidence type="ECO:0000256" key="4">
    <source>
        <dbReference type="ARBA" id="ARBA00022676"/>
    </source>
</evidence>
<reference evidence="15" key="1">
    <citation type="submission" date="2022-11" db="EMBL/GenBank/DDBJ databases">
        <authorList>
            <person name="Kikuchi T."/>
        </authorList>
    </citation>
    <scope>NUCLEOTIDE SEQUENCE</scope>
    <source>
        <strain evidence="15">PS1010</strain>
    </source>
</reference>
<evidence type="ECO:0000256" key="7">
    <source>
        <dbReference type="ARBA" id="ARBA00022968"/>
    </source>
</evidence>
<evidence type="ECO:0000256" key="9">
    <source>
        <dbReference type="ARBA" id="ARBA00023034"/>
    </source>
</evidence>
<dbReference type="AlphaFoldDB" id="A0A9P1MYW4"/>
<dbReference type="Proteomes" id="UP001152747">
    <property type="component" value="Unassembled WGS sequence"/>
</dbReference>
<dbReference type="FunFam" id="3.40.50.11660:FF:000015">
    <property type="entry name" value="Predicted protein"/>
    <property type="match status" value="1"/>
</dbReference>
<dbReference type="InterPro" id="IPR001503">
    <property type="entry name" value="Glyco_trans_10"/>
</dbReference>
<evidence type="ECO:0000256" key="1">
    <source>
        <dbReference type="ARBA" id="ARBA00004447"/>
    </source>
</evidence>
<dbReference type="GO" id="GO:0008417">
    <property type="term" value="F:fucosyltransferase activity"/>
    <property type="evidence" value="ECO:0007669"/>
    <property type="project" value="InterPro"/>
</dbReference>
<evidence type="ECO:0000256" key="5">
    <source>
        <dbReference type="ARBA" id="ARBA00022679"/>
    </source>
</evidence>
<evidence type="ECO:0000256" key="11">
    <source>
        <dbReference type="ARBA" id="ARBA00023180"/>
    </source>
</evidence>
<accession>A0A9P1MYW4</accession>
<evidence type="ECO:0000256" key="6">
    <source>
        <dbReference type="ARBA" id="ARBA00022692"/>
    </source>
</evidence>
<dbReference type="Gene3D" id="3.40.50.11660">
    <property type="entry name" value="Glycosyl transferase family 10, C-terminal domain"/>
    <property type="match status" value="1"/>
</dbReference>
<keyword evidence="4 12" id="KW-0328">Glycosyltransferase</keyword>
<keyword evidence="8 12" id="KW-1133">Transmembrane helix</keyword>
<dbReference type="PANTHER" id="PTHR48438:SF1">
    <property type="entry name" value="ALPHA-(1,3)-FUCOSYLTRANSFERASE C-RELATED"/>
    <property type="match status" value="1"/>
</dbReference>
<keyword evidence="6 12" id="KW-0812">Transmembrane</keyword>
<dbReference type="InterPro" id="IPR038577">
    <property type="entry name" value="GT10-like_C_sf"/>
</dbReference>
<sequence length="438" mass="51055">MEHEYRLLFNYSMNMSTRTVRNFFGKWKYLMLACCVTYLFVIYIPISKENNSEKMEEVRFQPKDTVEHIPSHLISNNQKQKQKKTFNFNPKKGNPFEVEEVLTYNSIKLAERMKANVKSGEKRVILSYGTGLSAANLGGCPEWNCEFIQDRSRIGEADAILVSHYEPNIKAKSNQYVIYVSQESPANSGINVPHKSFINMTFGFRHDTPAGSPYGYTVKLGPNSRKTGEIVDKSLIAKKTKGAAWYVSHCSTNSRREVFVDRLNKYFEVDKYGSCSDLKCPRKGNCENMLDNDYFFYVAFENSICKDYVTEKLWNQGFQKTIVPLVMKRSLVEPFVPPNSFIAIDDFKSVKEMGEYLHYLMKNQTAYLEYFEWKRDYQVVFLDGQNHDVLEKPWGVCQICRILWEQPKKEYIIEDWDKYWRQSCEADGDLINSIPDVL</sequence>
<dbReference type="Pfam" id="PF00852">
    <property type="entry name" value="Glyco_transf_10"/>
    <property type="match status" value="1"/>
</dbReference>
<keyword evidence="9 12" id="KW-0333">Golgi apparatus</keyword>
<evidence type="ECO:0000259" key="13">
    <source>
        <dbReference type="Pfam" id="PF00852"/>
    </source>
</evidence>
<dbReference type="Pfam" id="PF17039">
    <property type="entry name" value="Glyco_tran_10_N"/>
    <property type="match status" value="1"/>
</dbReference>
<dbReference type="EMBL" id="CANHGI010000002">
    <property type="protein sequence ID" value="CAI5441805.1"/>
    <property type="molecule type" value="Genomic_DNA"/>
</dbReference>
<keyword evidence="11" id="KW-0325">Glycoprotein</keyword>
<dbReference type="OrthoDB" id="427096at2759"/>
<dbReference type="GO" id="GO:0032580">
    <property type="term" value="C:Golgi cisterna membrane"/>
    <property type="evidence" value="ECO:0007669"/>
    <property type="project" value="UniProtKB-SubCell"/>
</dbReference>
<organism evidence="15 16">
    <name type="scientific">Caenorhabditis angaria</name>
    <dbReference type="NCBI Taxonomy" id="860376"/>
    <lineage>
        <taxon>Eukaryota</taxon>
        <taxon>Metazoa</taxon>
        <taxon>Ecdysozoa</taxon>
        <taxon>Nematoda</taxon>
        <taxon>Chromadorea</taxon>
        <taxon>Rhabditida</taxon>
        <taxon>Rhabditina</taxon>
        <taxon>Rhabditomorpha</taxon>
        <taxon>Rhabditoidea</taxon>
        <taxon>Rhabditidae</taxon>
        <taxon>Peloderinae</taxon>
        <taxon>Caenorhabditis</taxon>
    </lineage>
</organism>
<dbReference type="InterPro" id="IPR055270">
    <property type="entry name" value="Glyco_tran_10_C"/>
</dbReference>
<dbReference type="InterPro" id="IPR031481">
    <property type="entry name" value="Glyco_tran_10_N"/>
</dbReference>
<evidence type="ECO:0000313" key="16">
    <source>
        <dbReference type="Proteomes" id="UP001152747"/>
    </source>
</evidence>